<dbReference type="EMBL" id="HACA01031608">
    <property type="protein sequence ID" value="CDW48969.1"/>
    <property type="molecule type" value="Transcribed_RNA"/>
</dbReference>
<accession>A0A0K2VET8</accession>
<dbReference type="GO" id="GO:0016139">
    <property type="term" value="P:glycoside catabolic process"/>
    <property type="evidence" value="ECO:0007669"/>
    <property type="project" value="TreeGrafter"/>
</dbReference>
<dbReference type="Pfam" id="PF01120">
    <property type="entry name" value="Alpha_L_fucos"/>
    <property type="match status" value="1"/>
</dbReference>
<dbReference type="InterPro" id="IPR000933">
    <property type="entry name" value="Glyco_hydro_29"/>
</dbReference>
<dbReference type="AlphaFoldDB" id="A0A0K2VET8"/>
<dbReference type="EC" id="3.2.1.51" evidence="3"/>
<keyword evidence="6" id="KW-0325">Glycoprotein</keyword>
<evidence type="ECO:0000256" key="5">
    <source>
        <dbReference type="ARBA" id="ARBA00022801"/>
    </source>
</evidence>
<dbReference type="InterPro" id="IPR031919">
    <property type="entry name" value="Fucosidase_C"/>
</dbReference>
<dbReference type="Pfam" id="PF16757">
    <property type="entry name" value="Fucosidase_C"/>
    <property type="match status" value="1"/>
</dbReference>
<evidence type="ECO:0000259" key="11">
    <source>
        <dbReference type="Pfam" id="PF01120"/>
    </source>
</evidence>
<dbReference type="Gene3D" id="2.60.40.1180">
    <property type="entry name" value="Golgi alpha-mannosidase II"/>
    <property type="match status" value="1"/>
</dbReference>
<evidence type="ECO:0000256" key="8">
    <source>
        <dbReference type="ARBA" id="ARBA00074133"/>
    </source>
</evidence>
<dbReference type="GO" id="GO:0006004">
    <property type="term" value="P:fucose metabolic process"/>
    <property type="evidence" value="ECO:0007669"/>
    <property type="project" value="InterPro"/>
</dbReference>
<dbReference type="PANTHER" id="PTHR10030">
    <property type="entry name" value="ALPHA-L-FUCOSIDASE"/>
    <property type="match status" value="1"/>
</dbReference>
<feature type="chain" id="PRO_5025480032" description="Putative alpha-L-fucosidase" evidence="10">
    <location>
        <begin position="18"/>
        <end position="479"/>
    </location>
</feature>
<reference evidence="13" key="1">
    <citation type="submission" date="2014-05" db="EMBL/GenBank/DDBJ databases">
        <authorList>
            <person name="Chronopoulou M."/>
        </authorList>
    </citation>
    <scope>NUCLEOTIDE SEQUENCE</scope>
    <source>
        <tissue evidence="13">Whole organism</tissue>
    </source>
</reference>
<evidence type="ECO:0000256" key="6">
    <source>
        <dbReference type="ARBA" id="ARBA00023180"/>
    </source>
</evidence>
<evidence type="ECO:0000259" key="12">
    <source>
        <dbReference type="Pfam" id="PF16757"/>
    </source>
</evidence>
<evidence type="ECO:0000256" key="2">
    <source>
        <dbReference type="ARBA" id="ARBA00007951"/>
    </source>
</evidence>
<keyword evidence="7" id="KW-0326">Glycosidase</keyword>
<comment type="similarity">
    <text evidence="2">Belongs to the glycosyl hydrolase 29 family.</text>
</comment>
<comment type="function">
    <text evidence="1">Alpha-L-fucosidase is responsible for hydrolyzing the alpha-1,6-linked fucose joined to the reducing-end N-acetylglucosamine of the carbohydrate moieties of glycoproteins.</text>
</comment>
<evidence type="ECO:0000256" key="4">
    <source>
        <dbReference type="ARBA" id="ARBA00022729"/>
    </source>
</evidence>
<evidence type="ECO:0000256" key="1">
    <source>
        <dbReference type="ARBA" id="ARBA00004071"/>
    </source>
</evidence>
<organism evidence="13">
    <name type="scientific">Lepeophtheirus salmonis</name>
    <name type="common">Salmon louse</name>
    <name type="synonym">Caligus salmonis</name>
    <dbReference type="NCBI Taxonomy" id="72036"/>
    <lineage>
        <taxon>Eukaryota</taxon>
        <taxon>Metazoa</taxon>
        <taxon>Ecdysozoa</taxon>
        <taxon>Arthropoda</taxon>
        <taxon>Crustacea</taxon>
        <taxon>Multicrustacea</taxon>
        <taxon>Hexanauplia</taxon>
        <taxon>Copepoda</taxon>
        <taxon>Siphonostomatoida</taxon>
        <taxon>Caligidae</taxon>
        <taxon>Lepeophtheirus</taxon>
    </lineage>
</organism>
<dbReference type="InterPro" id="IPR013780">
    <property type="entry name" value="Glyco_hydro_b"/>
</dbReference>
<dbReference type="InterPro" id="IPR017853">
    <property type="entry name" value="GH"/>
</dbReference>
<feature type="signal peptide" evidence="10">
    <location>
        <begin position="1"/>
        <end position="17"/>
    </location>
</feature>
<dbReference type="Gene3D" id="3.20.20.80">
    <property type="entry name" value="Glycosidases"/>
    <property type="match status" value="1"/>
</dbReference>
<dbReference type="SMART" id="SM00812">
    <property type="entry name" value="Alpha_L_fucos"/>
    <property type="match status" value="1"/>
</dbReference>
<feature type="domain" description="Glycoside hydrolase family 29 N-terminal" evidence="11">
    <location>
        <begin position="17"/>
        <end position="350"/>
    </location>
</feature>
<evidence type="ECO:0000313" key="13">
    <source>
        <dbReference type="EMBL" id="CDW48969.1"/>
    </source>
</evidence>
<name>A0A0K2VET8_LEPSM</name>
<protein>
    <recommendedName>
        <fullName evidence="8">Putative alpha-L-fucosidase</fullName>
        <ecNumber evidence="3">3.2.1.51</ecNumber>
    </recommendedName>
    <alternativeName>
        <fullName evidence="9">Alpha-L-fucoside fucohydrolase</fullName>
    </alternativeName>
</protein>
<proteinExistence type="inferred from homology"/>
<evidence type="ECO:0000256" key="9">
    <source>
        <dbReference type="ARBA" id="ARBA00081661"/>
    </source>
</evidence>
<dbReference type="PRINTS" id="PR00741">
    <property type="entry name" value="GLHYDRLASE29"/>
</dbReference>
<dbReference type="OrthoDB" id="6039950at2759"/>
<feature type="domain" description="Alpha-L-fucosidase C-terminal" evidence="12">
    <location>
        <begin position="371"/>
        <end position="444"/>
    </location>
</feature>
<evidence type="ECO:0000256" key="3">
    <source>
        <dbReference type="ARBA" id="ARBA00012662"/>
    </source>
</evidence>
<dbReference type="InterPro" id="IPR057739">
    <property type="entry name" value="Glyco_hydro_29_N"/>
</dbReference>
<dbReference type="InterPro" id="IPR016286">
    <property type="entry name" value="FUC_metazoa-typ"/>
</dbReference>
<keyword evidence="5" id="KW-0378">Hydrolase</keyword>
<keyword evidence="4 10" id="KW-0732">Signal</keyword>
<dbReference type="GO" id="GO:0004560">
    <property type="term" value="F:alpha-L-fucosidase activity"/>
    <property type="evidence" value="ECO:0007669"/>
    <property type="project" value="UniProtKB-EC"/>
</dbReference>
<evidence type="ECO:0000256" key="7">
    <source>
        <dbReference type="ARBA" id="ARBA00023295"/>
    </source>
</evidence>
<dbReference type="SUPFAM" id="SSF51445">
    <property type="entry name" value="(Trans)glycosidases"/>
    <property type="match status" value="1"/>
</dbReference>
<dbReference type="FunFam" id="3.20.20.80:FF:000027">
    <property type="entry name" value="Alpha-L-fucosidase"/>
    <property type="match status" value="1"/>
</dbReference>
<dbReference type="GO" id="GO:0005764">
    <property type="term" value="C:lysosome"/>
    <property type="evidence" value="ECO:0007669"/>
    <property type="project" value="TreeGrafter"/>
</dbReference>
<sequence>MHRLCTFIFILLSVVHGNKYTPYWKSLDSRPLPEWYDQAKIGIFMHFGPYSVPGFGSEWFWYNLESGRAEEVSYMKQFYSPRFTYQDFGSKLRMEFFNASHFAKLVHDAGAKYFVFTSKHHDGFVNFNSSYTFGWRSLDIGPKRDVVGELSSAFSEYPTVKFGLYHSLFEWFNPLYLADKQANFSTRHFVENKMMPELKQLVEKYHPEVIWSDGDWEALPEYWGSKDFLAWLFNSSPTKSTVVVNDRWGIGTSKKHGSFYSGPDRYNPGTLQKHKFEDATTVDKQSWGYRKNLDLQDIISPQMLIQNMVSVVACGGNFLLNVGPTMEGTISPIFEERLRTMGSWLNVNGEAIYGSNPWEFQNESSVEENIPIWYTARDDLHSVYAILFDWPSREPGVITSKYQLDLQQGNVTMLCYGSKSRPLRMKPSAKGLQVYLPSYAEMRAKCLKQQGVDTGFVLKFQIHNSTITPQEMIPTIQIV</sequence>
<evidence type="ECO:0000256" key="10">
    <source>
        <dbReference type="SAM" id="SignalP"/>
    </source>
</evidence>
<dbReference type="PANTHER" id="PTHR10030:SF37">
    <property type="entry name" value="ALPHA-L-FUCOSIDASE-RELATED"/>
    <property type="match status" value="1"/>
</dbReference>